<name>A0A0F3PYW8_ANAPH</name>
<organism evidence="1 2">
    <name type="scientific">Anaplasma phagocytophilum str. ApWI1</name>
    <dbReference type="NCBI Taxonomy" id="1359155"/>
    <lineage>
        <taxon>Bacteria</taxon>
        <taxon>Pseudomonadati</taxon>
        <taxon>Pseudomonadota</taxon>
        <taxon>Alphaproteobacteria</taxon>
        <taxon>Rickettsiales</taxon>
        <taxon>Anaplasmataceae</taxon>
        <taxon>Anaplasma</taxon>
        <taxon>phagocytophilum group</taxon>
    </lineage>
</organism>
<dbReference type="EMBL" id="LAOF01000001">
    <property type="protein sequence ID" value="KJV84399.1"/>
    <property type="molecule type" value="Genomic_DNA"/>
</dbReference>
<dbReference type="PATRIC" id="fig|1359155.3.peg.46"/>
<proteinExistence type="predicted"/>
<reference evidence="1 2" key="1">
    <citation type="submission" date="2015-01" db="EMBL/GenBank/DDBJ databases">
        <title>Genome Sequencing of Rickettsiales.</title>
        <authorList>
            <person name="Daugherty S.C."/>
            <person name="Su Q."/>
            <person name="Abolude K."/>
            <person name="Beier-Sexton M."/>
            <person name="Carlyon J.A."/>
            <person name="Carter R."/>
            <person name="Day N.P."/>
            <person name="Dumler S.J."/>
            <person name="Dyachenko V."/>
            <person name="Godinez A."/>
            <person name="Kurtti T.J."/>
            <person name="Lichay M."/>
            <person name="Mullins K.E."/>
            <person name="Ott S."/>
            <person name="Pappas-Brown V."/>
            <person name="Paris D.H."/>
            <person name="Patel P."/>
            <person name="Richards A.L."/>
            <person name="Sadzewicz L."/>
            <person name="Sears K."/>
            <person name="Seidman D."/>
            <person name="Sengamalay N."/>
            <person name="Stenos J."/>
            <person name="Tallon L.J."/>
            <person name="Vincent G."/>
            <person name="Fraser C.M."/>
            <person name="Munderloh U."/>
            <person name="Dunning-Hotopp J.C."/>
        </authorList>
    </citation>
    <scope>NUCLEOTIDE SEQUENCE [LARGE SCALE GENOMIC DNA]</scope>
    <source>
        <strain evidence="1 2">ApWI1</strain>
    </source>
</reference>
<evidence type="ECO:0000313" key="2">
    <source>
        <dbReference type="Proteomes" id="UP000033622"/>
    </source>
</evidence>
<sequence length="46" mass="5188">MIALKNLLYQGAYILSVTYINKLPKKSVACRILCQMYCSYGQLGDV</sequence>
<dbReference type="AlphaFoldDB" id="A0A0F3PYW8"/>
<protein>
    <submittedName>
        <fullName evidence="1">Uncharacterized protein</fullName>
    </submittedName>
</protein>
<accession>A0A0F3PYW8</accession>
<gene>
    <name evidence="1" type="ORF">APHWI1_0041</name>
</gene>
<evidence type="ECO:0000313" key="1">
    <source>
        <dbReference type="EMBL" id="KJV84399.1"/>
    </source>
</evidence>
<comment type="caution">
    <text evidence="1">The sequence shown here is derived from an EMBL/GenBank/DDBJ whole genome shotgun (WGS) entry which is preliminary data.</text>
</comment>
<dbReference type="Proteomes" id="UP000033622">
    <property type="component" value="Unassembled WGS sequence"/>
</dbReference>